<dbReference type="EMBL" id="JADGMS010000016">
    <property type="protein sequence ID" value="KAF9664861.1"/>
    <property type="molecule type" value="Genomic_DNA"/>
</dbReference>
<reference evidence="1 2" key="1">
    <citation type="submission" date="2020-10" db="EMBL/GenBank/DDBJ databases">
        <title>Plant Genome Project.</title>
        <authorList>
            <person name="Zhang R.-G."/>
        </authorList>
    </citation>
    <scope>NUCLEOTIDE SEQUENCE [LARGE SCALE GENOMIC DNA]</scope>
    <source>
        <strain evidence="1">FAFU-HL-1</strain>
        <tissue evidence="1">Leaf</tissue>
    </source>
</reference>
<protein>
    <submittedName>
        <fullName evidence="1">Uncharacterized protein</fullName>
    </submittedName>
</protein>
<organism evidence="1 2">
    <name type="scientific">Salix dunnii</name>
    <dbReference type="NCBI Taxonomy" id="1413687"/>
    <lineage>
        <taxon>Eukaryota</taxon>
        <taxon>Viridiplantae</taxon>
        <taxon>Streptophyta</taxon>
        <taxon>Embryophyta</taxon>
        <taxon>Tracheophyta</taxon>
        <taxon>Spermatophyta</taxon>
        <taxon>Magnoliopsida</taxon>
        <taxon>eudicotyledons</taxon>
        <taxon>Gunneridae</taxon>
        <taxon>Pentapetalae</taxon>
        <taxon>rosids</taxon>
        <taxon>fabids</taxon>
        <taxon>Malpighiales</taxon>
        <taxon>Salicaceae</taxon>
        <taxon>Saliceae</taxon>
        <taxon>Salix</taxon>
    </lineage>
</organism>
<evidence type="ECO:0000313" key="2">
    <source>
        <dbReference type="Proteomes" id="UP000657918"/>
    </source>
</evidence>
<gene>
    <name evidence="1" type="ORF">SADUNF_Sadunf16G0062000</name>
</gene>
<evidence type="ECO:0000313" key="1">
    <source>
        <dbReference type="EMBL" id="KAF9664861.1"/>
    </source>
</evidence>
<proteinExistence type="predicted"/>
<accession>A0A835J8C2</accession>
<sequence length="79" mass="9242">MTIVKAEISINISTIQATFYIVLCDAFGEAIKMFKYCSPLIRTKLLIRDSYNEDNEVLFINFNKRYKDVVLKKLLEKIC</sequence>
<dbReference type="Proteomes" id="UP000657918">
    <property type="component" value="Chromosome 16"/>
</dbReference>
<comment type="caution">
    <text evidence="1">The sequence shown here is derived from an EMBL/GenBank/DDBJ whole genome shotgun (WGS) entry which is preliminary data.</text>
</comment>
<name>A0A835J8C2_9ROSI</name>
<keyword evidence="2" id="KW-1185">Reference proteome</keyword>
<dbReference type="AlphaFoldDB" id="A0A835J8C2"/>